<sequence>MTRATLFPLLAPAETESRADAVVRDEFCADLAVVYSFGPPFGQRLVTHEDLRKQDLNVRALRRTAQEQLEQLADRAQFHGRPPALMLSFDGLESSLLLSERFWARMAEIVPGEIVVGVPARDVVIVTGSESAPGLEKARRAVDRVLFAGDEHPLTQHLLVRRNGAWQPFEAAPTMPAPAPAIRLDPHGPNHQPRQYQDHPSWPEQRIPISAMPVSPGDRAASPRRAPAPVMPAAARSSSARPAATSAGVGPYPAQRPPMSPQPRAVTPPASPPATALPSATALPPVSGPRPAASPLPASGPLTASSLPAAGGPRPAAGSPLPEASRPRPATSSVSAAFGSRPPATPVPQPAVPQPASSSPPVVPVPRPAAAALPNRPVSAPAGPGPARYGAGRPAADYPHPEAPRRGPSSGDLDRSASELPAGGRRRAPEPATGGFTALPYSVPPVMSAPPGINEPPRALNNELPDRRASYPVSATPATDRPPTRHRAAPPQAHSAEYEMVKPSYGSGAYPVSAPSGAVRPEPDSFGRHVGDSGYDDSDYGFRSRGTRVPEPPASRHAQPAERTDSDPLSGAWPRVPAPRTSAEGGPMRRRVSQERPAPSYPGSWGQTPPEPVVPGRPTWDSRTGARARFAR</sequence>
<feature type="compositionally biased region" description="Pro residues" evidence="1">
    <location>
        <begin position="343"/>
        <end position="353"/>
    </location>
</feature>
<organism evidence="2 3">
    <name type="scientific">Luedemannella helvata</name>
    <dbReference type="NCBI Taxonomy" id="349315"/>
    <lineage>
        <taxon>Bacteria</taxon>
        <taxon>Bacillati</taxon>
        <taxon>Actinomycetota</taxon>
        <taxon>Actinomycetes</taxon>
        <taxon>Micromonosporales</taxon>
        <taxon>Micromonosporaceae</taxon>
        <taxon>Luedemannella</taxon>
    </lineage>
</organism>
<dbReference type="Pfam" id="PF07285">
    <property type="entry name" value="DUF1444"/>
    <property type="match status" value="1"/>
</dbReference>
<feature type="compositionally biased region" description="Low complexity" evidence="1">
    <location>
        <begin position="295"/>
        <end position="322"/>
    </location>
</feature>
<protein>
    <submittedName>
        <fullName evidence="2">Uncharacterized protein</fullName>
    </submittedName>
</protein>
<comment type="caution">
    <text evidence="2">The sequence shown here is derived from an EMBL/GenBank/DDBJ whole genome shotgun (WGS) entry which is preliminary data.</text>
</comment>
<evidence type="ECO:0000313" key="3">
    <source>
        <dbReference type="Proteomes" id="UP001500655"/>
    </source>
</evidence>
<evidence type="ECO:0000256" key="1">
    <source>
        <dbReference type="SAM" id="MobiDB-lite"/>
    </source>
</evidence>
<reference evidence="2 3" key="1">
    <citation type="journal article" date="2019" name="Int. J. Syst. Evol. Microbiol.">
        <title>The Global Catalogue of Microorganisms (GCM) 10K type strain sequencing project: providing services to taxonomists for standard genome sequencing and annotation.</title>
        <authorList>
            <consortium name="The Broad Institute Genomics Platform"/>
            <consortium name="The Broad Institute Genome Sequencing Center for Infectious Disease"/>
            <person name="Wu L."/>
            <person name="Ma J."/>
        </authorList>
    </citation>
    <scope>NUCLEOTIDE SEQUENCE [LARGE SCALE GENOMIC DNA]</scope>
    <source>
        <strain evidence="2 3">JCM 13249</strain>
    </source>
</reference>
<feature type="region of interest" description="Disordered" evidence="1">
    <location>
        <begin position="170"/>
        <end position="632"/>
    </location>
</feature>
<dbReference type="Proteomes" id="UP001500655">
    <property type="component" value="Unassembled WGS sequence"/>
</dbReference>
<feature type="compositionally biased region" description="Low complexity" evidence="1">
    <location>
        <begin position="219"/>
        <end position="247"/>
    </location>
</feature>
<feature type="compositionally biased region" description="Low complexity" evidence="1">
    <location>
        <begin position="368"/>
        <end position="396"/>
    </location>
</feature>
<feature type="compositionally biased region" description="Basic and acidic residues" evidence="1">
    <location>
        <begin position="521"/>
        <end position="531"/>
    </location>
</feature>
<name>A0ABN2L0F4_9ACTN</name>
<dbReference type="EMBL" id="BAAALS010000026">
    <property type="protein sequence ID" value="GAA1768974.1"/>
    <property type="molecule type" value="Genomic_DNA"/>
</dbReference>
<feature type="compositionally biased region" description="Low complexity" evidence="1">
    <location>
        <begin position="265"/>
        <end position="285"/>
    </location>
</feature>
<keyword evidence="3" id="KW-1185">Reference proteome</keyword>
<evidence type="ECO:0000313" key="2">
    <source>
        <dbReference type="EMBL" id="GAA1768974.1"/>
    </source>
</evidence>
<dbReference type="InterPro" id="IPR010838">
    <property type="entry name" value="DUF1444"/>
</dbReference>
<proteinExistence type="predicted"/>
<gene>
    <name evidence="2" type="ORF">GCM10009681_45380</name>
</gene>
<accession>A0ABN2L0F4</accession>